<dbReference type="PANTHER" id="PTHR36010">
    <property type="entry name" value="CYTOCHROME C BIOGENESIS CCMF C-TERMINAL-LIKE MITOCHONDRIAL PROTEIN-RELATED"/>
    <property type="match status" value="1"/>
</dbReference>
<reference evidence="1 2" key="1">
    <citation type="submission" date="2020-09" db="EMBL/GenBank/DDBJ databases">
        <title>De no assembly of potato wild relative species, Solanum commersonii.</title>
        <authorList>
            <person name="Cho K."/>
        </authorList>
    </citation>
    <scope>NUCLEOTIDE SEQUENCE [LARGE SCALE GENOMIC DNA]</scope>
    <source>
        <strain evidence="1">LZ3.2</strain>
        <tissue evidence="1">Leaf</tissue>
    </source>
</reference>
<dbReference type="InterPro" id="IPR044955">
    <property type="entry name" value="CCMFC"/>
</dbReference>
<organism evidence="1 2">
    <name type="scientific">Solanum commersonii</name>
    <name type="common">Commerson's wild potato</name>
    <name type="synonym">Commerson's nightshade</name>
    <dbReference type="NCBI Taxonomy" id="4109"/>
    <lineage>
        <taxon>Eukaryota</taxon>
        <taxon>Viridiplantae</taxon>
        <taxon>Streptophyta</taxon>
        <taxon>Embryophyta</taxon>
        <taxon>Tracheophyta</taxon>
        <taxon>Spermatophyta</taxon>
        <taxon>Magnoliopsida</taxon>
        <taxon>eudicotyledons</taxon>
        <taxon>Gunneridae</taxon>
        <taxon>Pentapetalae</taxon>
        <taxon>asterids</taxon>
        <taxon>lamiids</taxon>
        <taxon>Solanales</taxon>
        <taxon>Solanaceae</taxon>
        <taxon>Solanoideae</taxon>
        <taxon>Solaneae</taxon>
        <taxon>Solanum</taxon>
    </lineage>
</organism>
<dbReference type="AlphaFoldDB" id="A0A9J5WY13"/>
<dbReference type="PANTHER" id="PTHR36010:SF1">
    <property type="entry name" value="CYTOCHROME C BIOGENESIS CCMF C-TERMINAL-LIKE MITOCHONDRIAL PROTEIN-RELATED"/>
    <property type="match status" value="1"/>
</dbReference>
<dbReference type="EMBL" id="JACXVP010000010">
    <property type="protein sequence ID" value="KAG5579864.1"/>
    <property type="molecule type" value="Genomic_DNA"/>
</dbReference>
<dbReference type="Proteomes" id="UP000824120">
    <property type="component" value="Chromosome 10"/>
</dbReference>
<name>A0A9J5WY13_SOLCO</name>
<dbReference type="GO" id="GO:0017004">
    <property type="term" value="P:cytochrome complex assembly"/>
    <property type="evidence" value="ECO:0007669"/>
    <property type="project" value="InterPro"/>
</dbReference>
<comment type="caution">
    <text evidence="1">The sequence shown here is derived from an EMBL/GenBank/DDBJ whole genome shotgun (WGS) entry which is preliminary data.</text>
</comment>
<dbReference type="OrthoDB" id="1306647at2759"/>
<proteinExistence type="predicted"/>
<accession>A0A9J5WY13</accession>
<keyword evidence="2" id="KW-1185">Reference proteome</keyword>
<protein>
    <submittedName>
        <fullName evidence="1">Uncharacterized protein</fullName>
    </submittedName>
</protein>
<gene>
    <name evidence="1" type="ORF">H5410_050491</name>
</gene>
<evidence type="ECO:0000313" key="2">
    <source>
        <dbReference type="Proteomes" id="UP000824120"/>
    </source>
</evidence>
<evidence type="ECO:0000313" key="1">
    <source>
        <dbReference type="EMBL" id="KAG5579864.1"/>
    </source>
</evidence>
<sequence>MAVDAESSSSMANWKRRSRLLTTPFFMEGLGDSVCDPWISDRETGSWVGADDPPYLWVGSGGIRGLVPKIVNKLVVPFQKIITLVEMPILYSSEGGKKSTTTRQASLNRRPNRKHSSLLRVLLPRQQLSGLPRIFIPFTGGSTSQRGRLCSKRKWQARYGSLIYWQTGGTHYTQLDFRQRGQALRLDRAFLPSLNALATPILSISSPSFLSFHSFSILMFTQRLPLGSELHMGKECCCLRGLDHLHGPTFHSICGNFMIYKPSLTSDRLMFEHDESPKTANVPSNSRTSPSQCLAFRIRRTTRNSTMASWKAFQANLLIHIHVKPLQLILHTNHPPLKVMAKVFIDSALWKNSVVGNSVCSVTPGTLASPSLKIRSMKIGAVALNDYRSLDTPSHNLYCP</sequence>